<evidence type="ECO:0000313" key="10">
    <source>
        <dbReference type="Proteomes" id="UP000824890"/>
    </source>
</evidence>
<dbReference type="InterPro" id="IPR001087">
    <property type="entry name" value="GDSL"/>
</dbReference>
<proteinExistence type="inferred from homology"/>
<keyword evidence="7" id="KW-0443">Lipid metabolism</keyword>
<keyword evidence="6" id="KW-0442">Lipid degradation</keyword>
<dbReference type="Proteomes" id="UP000824890">
    <property type="component" value="Unassembled WGS sequence"/>
</dbReference>
<organism evidence="9 10">
    <name type="scientific">Brassica napus</name>
    <name type="common">Rape</name>
    <dbReference type="NCBI Taxonomy" id="3708"/>
    <lineage>
        <taxon>Eukaryota</taxon>
        <taxon>Viridiplantae</taxon>
        <taxon>Streptophyta</taxon>
        <taxon>Embryophyta</taxon>
        <taxon>Tracheophyta</taxon>
        <taxon>Spermatophyta</taxon>
        <taxon>Magnoliopsida</taxon>
        <taxon>eudicotyledons</taxon>
        <taxon>Gunneridae</taxon>
        <taxon>Pentapetalae</taxon>
        <taxon>rosids</taxon>
        <taxon>malvids</taxon>
        <taxon>Brassicales</taxon>
        <taxon>Brassicaceae</taxon>
        <taxon>Brassiceae</taxon>
        <taxon>Brassica</taxon>
    </lineage>
</organism>
<gene>
    <name evidence="9" type="ORF">HID58_032591</name>
</gene>
<reference evidence="9 10" key="1">
    <citation type="submission" date="2021-05" db="EMBL/GenBank/DDBJ databases">
        <title>Genome Assembly of Synthetic Allotetraploid Brassica napus Reveals Homoeologous Exchanges between Subgenomes.</title>
        <authorList>
            <person name="Davis J.T."/>
        </authorList>
    </citation>
    <scope>NUCLEOTIDE SEQUENCE [LARGE SCALE GENOMIC DNA]</scope>
    <source>
        <strain evidence="10">cv. Da-Ae</strain>
        <tissue evidence="9">Seedling</tissue>
    </source>
</reference>
<evidence type="ECO:0000256" key="3">
    <source>
        <dbReference type="ARBA" id="ARBA00022525"/>
    </source>
</evidence>
<dbReference type="InterPro" id="IPR051238">
    <property type="entry name" value="GDSL_esterase/lipase"/>
</dbReference>
<name>A0ABQ8BWU4_BRANA</name>
<feature type="chain" id="PRO_5045749615" description="GDSL esterase/lipase" evidence="8">
    <location>
        <begin position="23"/>
        <end position="403"/>
    </location>
</feature>
<feature type="non-terminal residue" evidence="9">
    <location>
        <position position="1"/>
    </location>
</feature>
<dbReference type="EMBL" id="JAGKQM010000009">
    <property type="protein sequence ID" value="KAH0909270.1"/>
    <property type="molecule type" value="Genomic_DNA"/>
</dbReference>
<keyword evidence="3" id="KW-0964">Secreted</keyword>
<evidence type="ECO:0000313" key="9">
    <source>
        <dbReference type="EMBL" id="KAH0909270.1"/>
    </source>
</evidence>
<protein>
    <recommendedName>
        <fullName evidence="11">GDSL esterase/lipase</fullName>
    </recommendedName>
</protein>
<comment type="similarity">
    <text evidence="2">Belongs to the 'GDSL' lipolytic enzyme family.</text>
</comment>
<evidence type="ECO:0000256" key="2">
    <source>
        <dbReference type="ARBA" id="ARBA00008668"/>
    </source>
</evidence>
<keyword evidence="5" id="KW-0378">Hydrolase</keyword>
<evidence type="ECO:0000256" key="1">
    <source>
        <dbReference type="ARBA" id="ARBA00004613"/>
    </source>
</evidence>
<evidence type="ECO:0008006" key="11">
    <source>
        <dbReference type="Google" id="ProtNLM"/>
    </source>
</evidence>
<evidence type="ECO:0000256" key="5">
    <source>
        <dbReference type="ARBA" id="ARBA00022801"/>
    </source>
</evidence>
<keyword evidence="4 8" id="KW-0732">Signal</keyword>
<evidence type="ECO:0000256" key="7">
    <source>
        <dbReference type="ARBA" id="ARBA00023098"/>
    </source>
</evidence>
<dbReference type="Gene3D" id="3.40.50.1110">
    <property type="entry name" value="SGNH hydrolase"/>
    <property type="match status" value="2"/>
</dbReference>
<comment type="caution">
    <text evidence="9">The sequence shown here is derived from an EMBL/GenBank/DDBJ whole genome shotgun (WGS) entry which is preliminary data.</text>
</comment>
<keyword evidence="10" id="KW-1185">Reference proteome</keyword>
<dbReference type="PANTHER" id="PTHR45650:SF9">
    <property type="entry name" value="SGNH HYDROLASE-TYPE ESTERASE DOMAIN-CONTAINING PROTEIN"/>
    <property type="match status" value="1"/>
</dbReference>
<feature type="signal peptide" evidence="8">
    <location>
        <begin position="1"/>
        <end position="22"/>
    </location>
</feature>
<accession>A0ABQ8BWU4</accession>
<comment type="subcellular location">
    <subcellularLocation>
        <location evidence="1">Secreted</location>
    </subcellularLocation>
</comment>
<dbReference type="InterPro" id="IPR036514">
    <property type="entry name" value="SGNH_hydro_sf"/>
</dbReference>
<evidence type="ECO:0000256" key="6">
    <source>
        <dbReference type="ARBA" id="ARBA00022963"/>
    </source>
</evidence>
<dbReference type="Pfam" id="PF00657">
    <property type="entry name" value="Lipase_GDSL"/>
    <property type="match status" value="1"/>
</dbReference>
<evidence type="ECO:0000256" key="8">
    <source>
        <dbReference type="SAM" id="SignalP"/>
    </source>
</evidence>
<evidence type="ECO:0000256" key="4">
    <source>
        <dbReference type="ARBA" id="ARBA00022729"/>
    </source>
</evidence>
<sequence length="403" mass="43051">ILSKAFWVACATVFAAATVVYGQQVPYYFIFGDSTFDSGNNNNLQSKAKVNYSPYGIDFPGGPTGRFTNGRTIADQIPMVSFLLSSSAPTTQTAQLNHGVHLSLKNPSVARGNSLGLMSPDPPEPPDPPDLGSVMVTMGMDLRVVPAEDLDGESDLGLMVTDFLEMGGGGSGGDLGLMVTDFPDPSYLSDKIQDSKEMVDWIIFCSAWTYGELSGFEDFIPPFAGASPKQAHTGINYASGGGGLRNETSEHLRLHRLGARKVALFSISQIGCTPKMIMSHGDGQGCAKDVNAAVAIFNKNLKDLVNDFNKKVKGAKFTYVDIFSGGDPLAFGRLGFKVAYKGCCTISPGEELCVPNKPVCANRSEYLFWDDIHSSEATNKMAAKGSFDGPLGSPYSIAQLVKQ</sequence>
<dbReference type="PANTHER" id="PTHR45650">
    <property type="entry name" value="GDSL-LIKE LIPASE/ACYLHYDROLASE-RELATED"/>
    <property type="match status" value="1"/>
</dbReference>